<dbReference type="PANTHER" id="PTHR44688">
    <property type="entry name" value="DNA-BINDING TRANSCRIPTIONAL ACTIVATOR DEVR_DOSR"/>
    <property type="match status" value="1"/>
</dbReference>
<protein>
    <submittedName>
        <fullName evidence="6">PAS domain S-box-containing protein</fullName>
    </submittedName>
</protein>
<dbReference type="SMART" id="SM00091">
    <property type="entry name" value="PAS"/>
    <property type="match status" value="1"/>
</dbReference>
<dbReference type="GO" id="GO:0003677">
    <property type="term" value="F:DNA binding"/>
    <property type="evidence" value="ECO:0007669"/>
    <property type="project" value="UniProtKB-KW"/>
</dbReference>
<dbReference type="InterPro" id="IPR000014">
    <property type="entry name" value="PAS"/>
</dbReference>
<dbReference type="AlphaFoldDB" id="A0A1N6CTR6"/>
<dbReference type="Proteomes" id="UP000185024">
    <property type="component" value="Unassembled WGS sequence"/>
</dbReference>
<dbReference type="PROSITE" id="PS50043">
    <property type="entry name" value="HTH_LUXR_2"/>
    <property type="match status" value="1"/>
</dbReference>
<dbReference type="GeneID" id="97278390"/>
<keyword evidence="3" id="KW-0804">Transcription</keyword>
<proteinExistence type="predicted"/>
<dbReference type="NCBIfam" id="TIGR00229">
    <property type="entry name" value="sensory_box"/>
    <property type="match status" value="1"/>
</dbReference>
<evidence type="ECO:0000313" key="6">
    <source>
        <dbReference type="EMBL" id="SIN67649.1"/>
    </source>
</evidence>
<evidence type="ECO:0000259" key="5">
    <source>
        <dbReference type="PROSITE" id="PS50112"/>
    </source>
</evidence>
<keyword evidence="2" id="KW-0238">DNA-binding</keyword>
<dbReference type="PANTHER" id="PTHR44688:SF16">
    <property type="entry name" value="DNA-BINDING TRANSCRIPTIONAL ACTIVATOR DEVR_DOSR"/>
    <property type="match status" value="1"/>
</dbReference>
<keyword evidence="1" id="KW-0805">Transcription regulation</keyword>
<accession>A0A1N6CTR6</accession>
<dbReference type="InterPro" id="IPR036388">
    <property type="entry name" value="WH-like_DNA-bd_sf"/>
</dbReference>
<dbReference type="Pfam" id="PF00989">
    <property type="entry name" value="PAS"/>
    <property type="match status" value="1"/>
</dbReference>
<dbReference type="Gene3D" id="1.10.10.10">
    <property type="entry name" value="Winged helix-like DNA-binding domain superfamily/Winged helix DNA-binding domain"/>
    <property type="match status" value="1"/>
</dbReference>
<evidence type="ECO:0000256" key="1">
    <source>
        <dbReference type="ARBA" id="ARBA00023015"/>
    </source>
</evidence>
<dbReference type="InterPro" id="IPR013767">
    <property type="entry name" value="PAS_fold"/>
</dbReference>
<feature type="domain" description="HTH luxR-type" evidence="4">
    <location>
        <begin position="122"/>
        <end position="187"/>
    </location>
</feature>
<name>A0A1N6CTR6_9GAMM</name>
<dbReference type="Pfam" id="PF00196">
    <property type="entry name" value="GerE"/>
    <property type="match status" value="1"/>
</dbReference>
<dbReference type="PRINTS" id="PR00038">
    <property type="entry name" value="HTHLUXR"/>
</dbReference>
<reference evidence="6 7" key="1">
    <citation type="submission" date="2016-11" db="EMBL/GenBank/DDBJ databases">
        <authorList>
            <person name="Jaros S."/>
            <person name="Januszkiewicz K."/>
            <person name="Wedrychowicz H."/>
        </authorList>
    </citation>
    <scope>NUCLEOTIDE SEQUENCE [LARGE SCALE GENOMIC DNA]</scope>
    <source>
        <strain evidence="6 7">ACAM 239</strain>
    </source>
</reference>
<dbReference type="Gene3D" id="3.30.450.20">
    <property type="entry name" value="PAS domain"/>
    <property type="match status" value="1"/>
</dbReference>
<sequence>MNAMVLGSDLLQVAFEHAPCAIVVTKNRRVLECNHAFCDLFGYERQKLIGQLMLKLYPSYADFKSIGELRYKDLLQNKKCIDERFMRNSRGEVFWTKTIGNTLTPDSPFELAVWSFMKINVGQDKSNDLTMRELEVSGYIANGHTCKEIGRLLHISHRTVEAHRAKIMKKLGCRNTAELVSKIIQLDD</sequence>
<evidence type="ECO:0000259" key="4">
    <source>
        <dbReference type="PROSITE" id="PS50043"/>
    </source>
</evidence>
<dbReference type="EMBL" id="FSQX01000001">
    <property type="protein sequence ID" value="SIN67649.1"/>
    <property type="molecule type" value="Genomic_DNA"/>
</dbReference>
<dbReference type="InterPro" id="IPR016032">
    <property type="entry name" value="Sig_transdc_resp-reg_C-effctor"/>
</dbReference>
<evidence type="ECO:0000256" key="3">
    <source>
        <dbReference type="ARBA" id="ARBA00023163"/>
    </source>
</evidence>
<dbReference type="PROSITE" id="PS50112">
    <property type="entry name" value="PAS"/>
    <property type="match status" value="1"/>
</dbReference>
<gene>
    <name evidence="6" type="ORF">SAMN05878438_2240</name>
</gene>
<dbReference type="InterPro" id="IPR000792">
    <property type="entry name" value="Tscrpt_reg_LuxR_C"/>
</dbReference>
<dbReference type="CDD" id="cd00130">
    <property type="entry name" value="PAS"/>
    <property type="match status" value="1"/>
</dbReference>
<dbReference type="SUPFAM" id="SSF46894">
    <property type="entry name" value="C-terminal effector domain of the bipartite response regulators"/>
    <property type="match status" value="1"/>
</dbReference>
<dbReference type="InterPro" id="IPR035965">
    <property type="entry name" value="PAS-like_dom_sf"/>
</dbReference>
<dbReference type="SUPFAM" id="SSF55785">
    <property type="entry name" value="PYP-like sensor domain (PAS domain)"/>
    <property type="match status" value="1"/>
</dbReference>
<evidence type="ECO:0000256" key="2">
    <source>
        <dbReference type="ARBA" id="ARBA00023125"/>
    </source>
</evidence>
<dbReference type="GO" id="GO:0006355">
    <property type="term" value="P:regulation of DNA-templated transcription"/>
    <property type="evidence" value="ECO:0007669"/>
    <property type="project" value="InterPro"/>
</dbReference>
<dbReference type="CDD" id="cd06170">
    <property type="entry name" value="LuxR_C_like"/>
    <property type="match status" value="1"/>
</dbReference>
<organism evidence="6 7">
    <name type="scientific">Vreelandella aquamarina</name>
    <dbReference type="NCBI Taxonomy" id="77097"/>
    <lineage>
        <taxon>Bacteria</taxon>
        <taxon>Pseudomonadati</taxon>
        <taxon>Pseudomonadota</taxon>
        <taxon>Gammaproteobacteria</taxon>
        <taxon>Oceanospirillales</taxon>
        <taxon>Halomonadaceae</taxon>
        <taxon>Vreelandella</taxon>
    </lineage>
</organism>
<dbReference type="RefSeq" id="WP_054641781.1">
    <property type="nucleotide sequence ID" value="NZ_BJOI01000095.1"/>
</dbReference>
<feature type="domain" description="PAS" evidence="5">
    <location>
        <begin position="22"/>
        <end position="78"/>
    </location>
</feature>
<evidence type="ECO:0000313" key="7">
    <source>
        <dbReference type="Proteomes" id="UP000185024"/>
    </source>
</evidence>
<dbReference type="SMART" id="SM00421">
    <property type="entry name" value="HTH_LUXR"/>
    <property type="match status" value="1"/>
</dbReference>